<dbReference type="AlphaFoldDB" id="A0A8S4SPZ5"/>
<evidence type="ECO:0000313" key="1">
    <source>
        <dbReference type="EMBL" id="CAH2270022.1"/>
    </source>
</evidence>
<dbReference type="Proteomes" id="UP000838756">
    <property type="component" value="Unassembled WGS sequence"/>
</dbReference>
<name>A0A8S4SPZ5_9NEOP</name>
<accession>A0A8S4SPZ5</accession>
<keyword evidence="2" id="KW-1185">Reference proteome</keyword>
<comment type="caution">
    <text evidence="1">The sequence shown here is derived from an EMBL/GenBank/DDBJ whole genome shotgun (WGS) entry which is preliminary data.</text>
</comment>
<gene>
    <name evidence="1" type="primary">jg17875</name>
    <name evidence="1" type="ORF">PAEG_LOCUS27946</name>
</gene>
<proteinExistence type="predicted"/>
<sequence length="96" mass="10383">MQGTPNTSHVPYLLNQRSVGFKPHVAVILPHPTDHRPTSLEKALSQEVLLLGTNRLGLLALFCLGQHCSAVTTSWHHSAIVATNAFTCCNVLSNQA</sequence>
<organism evidence="1 2">
    <name type="scientific">Pararge aegeria aegeria</name>
    <dbReference type="NCBI Taxonomy" id="348720"/>
    <lineage>
        <taxon>Eukaryota</taxon>
        <taxon>Metazoa</taxon>
        <taxon>Ecdysozoa</taxon>
        <taxon>Arthropoda</taxon>
        <taxon>Hexapoda</taxon>
        <taxon>Insecta</taxon>
        <taxon>Pterygota</taxon>
        <taxon>Neoptera</taxon>
        <taxon>Endopterygota</taxon>
        <taxon>Lepidoptera</taxon>
        <taxon>Glossata</taxon>
        <taxon>Ditrysia</taxon>
        <taxon>Papilionoidea</taxon>
        <taxon>Nymphalidae</taxon>
        <taxon>Satyrinae</taxon>
        <taxon>Satyrini</taxon>
        <taxon>Parargina</taxon>
        <taxon>Pararge</taxon>
    </lineage>
</organism>
<evidence type="ECO:0000313" key="2">
    <source>
        <dbReference type="Proteomes" id="UP000838756"/>
    </source>
</evidence>
<dbReference type="EMBL" id="CAKXAJ010026561">
    <property type="protein sequence ID" value="CAH2270022.1"/>
    <property type="molecule type" value="Genomic_DNA"/>
</dbReference>
<protein>
    <submittedName>
        <fullName evidence="1">Jg17875 protein</fullName>
    </submittedName>
</protein>
<reference evidence="1" key="1">
    <citation type="submission" date="2022-03" db="EMBL/GenBank/DDBJ databases">
        <authorList>
            <person name="Lindestad O."/>
        </authorList>
    </citation>
    <scope>NUCLEOTIDE SEQUENCE</scope>
</reference>